<feature type="compositionally biased region" description="Polar residues" evidence="1">
    <location>
        <begin position="90"/>
        <end position="101"/>
    </location>
</feature>
<organism evidence="4">
    <name type="scientific">Volvox carteri f. nagariensis</name>
    <dbReference type="NCBI Taxonomy" id="3068"/>
    <lineage>
        <taxon>Eukaryota</taxon>
        <taxon>Viridiplantae</taxon>
        <taxon>Chlorophyta</taxon>
        <taxon>core chlorophytes</taxon>
        <taxon>Chlorophyceae</taxon>
        <taxon>CS clade</taxon>
        <taxon>Chlamydomonadales</taxon>
        <taxon>Volvocaceae</taxon>
        <taxon>Volvox</taxon>
    </lineage>
</organism>
<dbReference type="KEGG" id="vcn:VOLCADRAFT_97783"/>
<dbReference type="PANTHER" id="PTHR48146:SF2">
    <property type="entry name" value="K-STIMULATED PYROPHOSPHATE-ENERGIZED SODIUM PUMP PROTEIN"/>
    <property type="match status" value="1"/>
</dbReference>
<reference evidence="3 4" key="1">
    <citation type="journal article" date="2010" name="Science">
        <title>Genomic analysis of organismal complexity in the multicellular green alga Volvox carteri.</title>
        <authorList>
            <person name="Prochnik S.E."/>
            <person name="Umen J."/>
            <person name="Nedelcu A.M."/>
            <person name="Hallmann A."/>
            <person name="Miller S.M."/>
            <person name="Nishii I."/>
            <person name="Ferris P."/>
            <person name="Kuo A."/>
            <person name="Mitros T."/>
            <person name="Fritz-Laylin L.K."/>
            <person name="Hellsten U."/>
            <person name="Chapman J."/>
            <person name="Simakov O."/>
            <person name="Rensing S.A."/>
            <person name="Terry A."/>
            <person name="Pangilinan J."/>
            <person name="Kapitonov V."/>
            <person name="Jurka J."/>
            <person name="Salamov A."/>
            <person name="Shapiro H."/>
            <person name="Schmutz J."/>
            <person name="Grimwood J."/>
            <person name="Lindquist E."/>
            <person name="Lucas S."/>
            <person name="Grigoriev I.V."/>
            <person name="Schmitt R."/>
            <person name="Kirk D."/>
            <person name="Rokhsar D.S."/>
        </authorList>
    </citation>
    <scope>NUCLEOTIDE SEQUENCE [LARGE SCALE GENOMIC DNA]</scope>
    <source>
        <strain evidence="4">f. Nagariensis / Eve</strain>
    </source>
</reference>
<feature type="transmembrane region" description="Helical" evidence="2">
    <location>
        <begin position="789"/>
        <end position="807"/>
    </location>
</feature>
<keyword evidence="2" id="KW-1133">Transmembrane helix</keyword>
<feature type="compositionally biased region" description="Polar residues" evidence="1">
    <location>
        <begin position="182"/>
        <end position="194"/>
    </location>
</feature>
<keyword evidence="4" id="KW-1185">Reference proteome</keyword>
<feature type="compositionally biased region" description="Polar residues" evidence="1">
    <location>
        <begin position="153"/>
        <end position="164"/>
    </location>
</feature>
<dbReference type="EMBL" id="GL378385">
    <property type="protein sequence ID" value="EFJ42189.1"/>
    <property type="molecule type" value="Genomic_DNA"/>
</dbReference>
<dbReference type="RefSeq" id="XP_002956732.1">
    <property type="nucleotide sequence ID" value="XM_002956686.1"/>
</dbReference>
<keyword evidence="2" id="KW-0812">Transmembrane</keyword>
<protein>
    <submittedName>
        <fullName evidence="3">Uncharacterized protein</fullName>
    </submittedName>
</protein>
<evidence type="ECO:0000256" key="1">
    <source>
        <dbReference type="SAM" id="MobiDB-lite"/>
    </source>
</evidence>
<evidence type="ECO:0000313" key="4">
    <source>
        <dbReference type="Proteomes" id="UP000001058"/>
    </source>
</evidence>
<proteinExistence type="predicted"/>
<dbReference type="AlphaFoldDB" id="D8UDM3"/>
<feature type="compositionally biased region" description="Low complexity" evidence="1">
    <location>
        <begin position="112"/>
        <end position="133"/>
    </location>
</feature>
<dbReference type="GeneID" id="9622533"/>
<feature type="region of interest" description="Disordered" evidence="1">
    <location>
        <begin position="665"/>
        <end position="698"/>
    </location>
</feature>
<feature type="region of interest" description="Disordered" evidence="1">
    <location>
        <begin position="81"/>
        <end position="234"/>
    </location>
</feature>
<dbReference type="PANTHER" id="PTHR48146">
    <property type="entry name" value="K-STIMULATED PYROPHOSPHATE-ENERGIZED SODIUM PUMP PROTEIN"/>
    <property type="match status" value="1"/>
</dbReference>
<keyword evidence="2" id="KW-0472">Membrane</keyword>
<evidence type="ECO:0000313" key="3">
    <source>
        <dbReference type="EMBL" id="EFJ42189.1"/>
    </source>
</evidence>
<dbReference type="InParanoid" id="D8UDM3"/>
<dbReference type="Proteomes" id="UP000001058">
    <property type="component" value="Unassembled WGS sequence"/>
</dbReference>
<feature type="compositionally biased region" description="Low complexity" evidence="1">
    <location>
        <begin position="170"/>
        <end position="181"/>
    </location>
</feature>
<gene>
    <name evidence="3" type="ORF">VOLCADRAFT_97783</name>
</gene>
<dbReference type="OrthoDB" id="19610at2759"/>
<evidence type="ECO:0000256" key="2">
    <source>
        <dbReference type="SAM" id="Phobius"/>
    </source>
</evidence>
<accession>D8UDM3</accession>
<name>D8UDM3_VOLCA</name>
<sequence>MANGPGLSWGTGVAEARHPELTADASGTTAGGTACQTDNNIHISEKSESGPAVVSTLRGASPGGVILRACGVDTGYGGSASFEPNAMKENGTSHGKGTDSPSGREFEGRALTASTAPSAPAPAIASSPPGSTSLGHQTHQSPGPLAMDPLIPSNLSTGERSGVSNGLRRGAAGSSDAGSGSTEALGTQARSCRNSAPGGIDNKFSGGDGSGIVTPGLERSAGGGGGAKSSGSGATVPAGAAGGAGGGGGAGGSSLFSFGPTSSMLEHVSREVCEELFADITCALDASAQAALLGPPGVEAGAAVEAAVECSGGGGDGDAVPPTACGAAHGPGRRARVRGRLYYEVLAVYYASRAAADSARALMHLCQLLWDTPWVAPIYALLLHRFLLLPRDTAMASSPTAAATAATAAGLTAAPAAVAGSSGSKTSYGMSYSDPRVKHLNVLAHGARQLLLGDVLSGLSRFQPLWAFLAFEVAGLAIQPVAAEGAGGGGGGSPAAADEVAGFAPPTAALPPVTTIDAVPVTARPWLLAVAAAFLPYYCLDEQVSELARRFPPPVPLEGAGSMFQTGFGAAAGGSGSGSINGGGTAASSSLAGLDFLVVEVTDVLGQINSESAPQVRQQGVQAAASAVTEAALPPGHVGEVAAAAAAAAPTAPMDAAAAVAAQAGSRGSKGASRKAVAGAAKHRRTPPPPPPPLAGLPTITKLRLQSELYSLTSGGGPRYAPPEVRRAAFSALDALFPGGRSLRWFVRWASRTLHLEWLEGDSGGSDDPWASRGWLGWIYWPIHWYTALYGKILLATFQLIYGIVVWRPMRRAAAPEVAGGVAGTGSGGAITPFSLHAVLASQGGFVVTIQM</sequence>